<dbReference type="InterPro" id="IPR029141">
    <property type="entry name" value="FimA_N"/>
</dbReference>
<sequence>MAQLRMNITINIQFSANVLLLTIFALFAYSCTKENETTGARIYEGEKIPMSIKMGARNTTADDDEVIKSVRAIVFNDKNELVYNDVSDASINVDNIYIAPIRAARGYNNIYIICNETPELTEKLAAITLENEIEKVTFSAIGIVAPPPMYGNVSRAYVESRSDGTNATVTINNVTTTELPIEVNRMVSRISFTAIKNITNEDEDFKVTKLNVKVCRMPVATTIGEGQAYTENVWSDDLTISGTGELDYNGTYTINGNNYTIPDNIDFITIPTTYIPEHILSDPQNASQATYLKIDAQCVLKNGSTQVLNCIYLLNIGQEPPKNHNLTRNNHYRIYATITGMGAMGLYAEIVAMEEHDITINWKPIDGLVIVSDKAADYDAVADTSRNVNIWNDFSVYSGILKAYHSGTGYKDILFKYGSLIAISSPDANTEFTPPTNATILNDVLWYPGSYAPLNITEWADIPYLETDKIPTDNTIVQVAAGKGDPCKLAGLSESQIKTLGIVDNKQWRMATPAENLILKTAAENESNSQGYPSFHWLFSPHNRYRDTNGISQGDRSNGWYWDNNATVFHFSGEEPQNAEIQENMDRQNAYMIRCVRNEMIKSQLEVGIISSPTYQGTETSGNAYFGIISNIPYWTATLVTEGAYVGSTTEFDDFSFVAGETIHTTHGGNTQNIPIYVKRKESTSPRSFRVKVEGIGLEGKTVNKILTVSQSGYDLRAKTGLSSMGNIPQEGGSYTTTINLTPTDVTISSGKLYLQITYGGVIRCKSTEVHTEPNKYSYDVTITIPENNSPSIVELIGNIYLEYENNLTVPLGSPTIKQNGTISSNNEN</sequence>
<evidence type="ECO:0000313" key="5">
    <source>
        <dbReference type="EMBL" id="KAA4630405.1"/>
    </source>
</evidence>
<evidence type="ECO:0000256" key="1">
    <source>
        <dbReference type="ARBA" id="ARBA00004561"/>
    </source>
</evidence>
<comment type="similarity">
    <text evidence="2">Belongs to the bacteroidetes fimbrillin superfamily. FimA/Mfa1 family.</text>
</comment>
<dbReference type="Proteomes" id="UP000424805">
    <property type="component" value="Unassembled WGS sequence"/>
</dbReference>
<evidence type="ECO:0000256" key="2">
    <source>
        <dbReference type="ARBA" id="ARBA00006011"/>
    </source>
</evidence>
<evidence type="ECO:0000313" key="6">
    <source>
        <dbReference type="Proteomes" id="UP000424805"/>
    </source>
</evidence>
<protein>
    <submittedName>
        <fullName evidence="5">DUF4906 domain-containing protein</fullName>
    </submittedName>
</protein>
<reference evidence="5 6" key="1">
    <citation type="journal article" date="2019" name="Nat. Med.">
        <title>A library of human gut bacterial isolates paired with longitudinal multiomics data enables mechanistic microbiome research.</title>
        <authorList>
            <person name="Poyet M."/>
            <person name="Groussin M."/>
            <person name="Gibbons S.M."/>
            <person name="Avila-Pacheco J."/>
            <person name="Jiang X."/>
            <person name="Kearney S.M."/>
            <person name="Perrotta A.R."/>
            <person name="Berdy B."/>
            <person name="Zhao S."/>
            <person name="Lieberman T.D."/>
            <person name="Swanson P.K."/>
            <person name="Smith M."/>
            <person name="Roesemann S."/>
            <person name="Alexander J.E."/>
            <person name="Rich S.A."/>
            <person name="Livny J."/>
            <person name="Vlamakis H."/>
            <person name="Clish C."/>
            <person name="Bullock K."/>
            <person name="Deik A."/>
            <person name="Scott J."/>
            <person name="Pierce K.A."/>
            <person name="Xavier R.J."/>
            <person name="Alm E.J."/>
        </authorList>
    </citation>
    <scope>NUCLEOTIDE SEQUENCE [LARGE SCALE GENOMIC DNA]</scope>
    <source>
        <strain evidence="5 6">BIOML-A15</strain>
    </source>
</reference>
<accession>A0A3D2LVA6</accession>
<evidence type="ECO:0000256" key="3">
    <source>
        <dbReference type="ARBA" id="ARBA00022729"/>
    </source>
</evidence>
<keyword evidence="3" id="KW-0732">Signal</keyword>
<dbReference type="Pfam" id="PF06321">
    <property type="entry name" value="P_gingi_FimA"/>
    <property type="match status" value="1"/>
</dbReference>
<proteinExistence type="inferred from homology"/>
<dbReference type="GO" id="GO:0009289">
    <property type="term" value="C:pilus"/>
    <property type="evidence" value="ECO:0007669"/>
    <property type="project" value="UniProtKB-SubCell"/>
</dbReference>
<organism evidence="5 6">
    <name type="scientific">Bacteroides ovatus</name>
    <dbReference type="NCBI Taxonomy" id="28116"/>
    <lineage>
        <taxon>Bacteria</taxon>
        <taxon>Pseudomonadati</taxon>
        <taxon>Bacteroidota</taxon>
        <taxon>Bacteroidia</taxon>
        <taxon>Bacteroidales</taxon>
        <taxon>Bacteroidaceae</taxon>
        <taxon>Bacteroides</taxon>
    </lineage>
</organism>
<name>A0A3D2LVA6_BACOV</name>
<gene>
    <name evidence="5" type="ORF">F3B90_01165</name>
</gene>
<comment type="subcellular location">
    <subcellularLocation>
        <location evidence="1">Fimbrium</location>
    </subcellularLocation>
</comment>
<dbReference type="EMBL" id="VWFP01000001">
    <property type="protein sequence ID" value="KAA4630405.1"/>
    <property type="molecule type" value="Genomic_DNA"/>
</dbReference>
<comment type="caution">
    <text evidence="5">The sequence shown here is derived from an EMBL/GenBank/DDBJ whole genome shotgun (WGS) entry which is preliminary data.</text>
</comment>
<dbReference type="AlphaFoldDB" id="A0A3D2LVA6"/>
<evidence type="ECO:0000256" key="4">
    <source>
        <dbReference type="ARBA" id="ARBA00023263"/>
    </source>
</evidence>
<keyword evidence="4" id="KW-0281">Fimbrium</keyword>
<dbReference type="PROSITE" id="PS51257">
    <property type="entry name" value="PROKAR_LIPOPROTEIN"/>
    <property type="match status" value="1"/>
</dbReference>
<dbReference type="RefSeq" id="WP_149963738.1">
    <property type="nucleotide sequence ID" value="NZ_JAQNZR010000002.1"/>
</dbReference>